<organism evidence="1 2">
    <name type="scientific">Pleurotus eryngii</name>
    <name type="common">Boletus of the steppes</name>
    <dbReference type="NCBI Taxonomy" id="5323"/>
    <lineage>
        <taxon>Eukaryota</taxon>
        <taxon>Fungi</taxon>
        <taxon>Dikarya</taxon>
        <taxon>Basidiomycota</taxon>
        <taxon>Agaricomycotina</taxon>
        <taxon>Agaricomycetes</taxon>
        <taxon>Agaricomycetidae</taxon>
        <taxon>Agaricales</taxon>
        <taxon>Pleurotineae</taxon>
        <taxon>Pleurotaceae</taxon>
        <taxon>Pleurotus</taxon>
    </lineage>
</organism>
<gene>
    <name evidence="1" type="ORF">BDN71DRAFT_1443208</name>
</gene>
<keyword evidence="2" id="KW-1185">Reference proteome</keyword>
<sequence length="79" mass="8806">MDVLWALVAGSPLEPRLARSDTYSRLRGALSPLRLLLLLSVPKTWMPRGLSTPTTPNRLLHHSFSYQLPVTVAKRSAAR</sequence>
<evidence type="ECO:0000313" key="2">
    <source>
        <dbReference type="Proteomes" id="UP000807025"/>
    </source>
</evidence>
<dbReference type="AlphaFoldDB" id="A0A9P6A3S6"/>
<accession>A0A9P6A3S6</accession>
<proteinExistence type="predicted"/>
<comment type="caution">
    <text evidence="1">The sequence shown here is derived from an EMBL/GenBank/DDBJ whole genome shotgun (WGS) entry which is preliminary data.</text>
</comment>
<evidence type="ECO:0000313" key="1">
    <source>
        <dbReference type="EMBL" id="KAF9498388.1"/>
    </source>
</evidence>
<dbReference type="EMBL" id="MU154537">
    <property type="protein sequence ID" value="KAF9498388.1"/>
    <property type="molecule type" value="Genomic_DNA"/>
</dbReference>
<reference evidence="1" key="1">
    <citation type="submission" date="2020-11" db="EMBL/GenBank/DDBJ databases">
        <authorList>
            <consortium name="DOE Joint Genome Institute"/>
            <person name="Ahrendt S."/>
            <person name="Riley R."/>
            <person name="Andreopoulos W."/>
            <person name="Labutti K."/>
            <person name="Pangilinan J."/>
            <person name="Ruiz-Duenas F.J."/>
            <person name="Barrasa J.M."/>
            <person name="Sanchez-Garcia M."/>
            <person name="Camarero S."/>
            <person name="Miyauchi S."/>
            <person name="Serrano A."/>
            <person name="Linde D."/>
            <person name="Babiker R."/>
            <person name="Drula E."/>
            <person name="Ayuso-Fernandez I."/>
            <person name="Pacheco R."/>
            <person name="Padilla G."/>
            <person name="Ferreira P."/>
            <person name="Barriuso J."/>
            <person name="Kellner H."/>
            <person name="Castanera R."/>
            <person name="Alfaro M."/>
            <person name="Ramirez L."/>
            <person name="Pisabarro A.G."/>
            <person name="Kuo A."/>
            <person name="Tritt A."/>
            <person name="Lipzen A."/>
            <person name="He G."/>
            <person name="Yan M."/>
            <person name="Ng V."/>
            <person name="Cullen D."/>
            <person name="Martin F."/>
            <person name="Rosso M.-N."/>
            <person name="Henrissat B."/>
            <person name="Hibbett D."/>
            <person name="Martinez A.T."/>
            <person name="Grigoriev I.V."/>
        </authorList>
    </citation>
    <scope>NUCLEOTIDE SEQUENCE</scope>
    <source>
        <strain evidence="1">ATCC 90797</strain>
    </source>
</reference>
<name>A0A9P6A3S6_PLEER</name>
<protein>
    <submittedName>
        <fullName evidence="1">Uncharacterized protein</fullName>
    </submittedName>
</protein>
<dbReference type="Proteomes" id="UP000807025">
    <property type="component" value="Unassembled WGS sequence"/>
</dbReference>